<evidence type="ECO:0000256" key="1">
    <source>
        <dbReference type="SAM" id="Phobius"/>
    </source>
</evidence>
<gene>
    <name evidence="2" type="ORF">F7D09_1082</name>
</gene>
<keyword evidence="1" id="KW-1133">Transmembrane helix</keyword>
<proteinExistence type="predicted"/>
<feature type="transmembrane region" description="Helical" evidence="1">
    <location>
        <begin position="34"/>
        <end position="54"/>
    </location>
</feature>
<dbReference type="AlphaFoldDB" id="A0A6I1GLB4"/>
<dbReference type="Proteomes" id="UP000441772">
    <property type="component" value="Unassembled WGS sequence"/>
</dbReference>
<keyword evidence="1" id="KW-0812">Transmembrane</keyword>
<sequence>MNKEQQGMTASVASQRTGFKKVLSALHPDGRPSWWWLLAAALVFAVFVTGAYLWQTATAVTADKIQDELIKLDPNITIEELEKRGYVNNGVAESGWASIDDEDFPYYFVDKSESGPLERFVSDVRNNRQSVLRTYTTRNGSLDSVRILWYDPNVKDEWVTAAGSEGASVTTHFGGQGQIRQWWWKHGGLSNPDKRFARDIRQEGGVVVLKHRPTLWAPGVAFTSVPTEADEMLYALDGSIAE</sequence>
<comment type="caution">
    <text evidence="2">The sequence shown here is derived from an EMBL/GenBank/DDBJ whole genome shotgun (WGS) entry which is preliminary data.</text>
</comment>
<evidence type="ECO:0000313" key="2">
    <source>
        <dbReference type="EMBL" id="KAB7790396.1"/>
    </source>
</evidence>
<accession>A0A6I1GLB4</accession>
<protein>
    <submittedName>
        <fullName evidence="2">Uncharacterized protein</fullName>
    </submittedName>
</protein>
<dbReference type="RefSeq" id="WP_152234430.1">
    <property type="nucleotide sequence ID" value="NZ_JBHSKZ010000006.1"/>
</dbReference>
<reference evidence="2 3" key="1">
    <citation type="submission" date="2019-09" db="EMBL/GenBank/DDBJ databases">
        <title>Characterization of the phylogenetic diversity of two novel species belonging to the genus Bifidobacterium: Bifidobacterium cebidarum sp. nov. and Bifidobacterium leontopitheci sp. nov.</title>
        <authorList>
            <person name="Lugli G.A."/>
            <person name="Duranti S."/>
            <person name="Milani C."/>
            <person name="Turroni F."/>
            <person name="Ventura M."/>
        </authorList>
    </citation>
    <scope>NUCLEOTIDE SEQUENCE [LARGE SCALE GENOMIC DNA]</scope>
    <source>
        <strain evidence="2 3">LMG 31471</strain>
    </source>
</reference>
<dbReference type="EMBL" id="WBVT01000013">
    <property type="protein sequence ID" value="KAB7790396.1"/>
    <property type="molecule type" value="Genomic_DNA"/>
</dbReference>
<name>A0A6I1GLB4_9BIFI</name>
<organism evidence="2 3">
    <name type="scientific">Bifidobacterium leontopitheci</name>
    <dbReference type="NCBI Taxonomy" id="2650774"/>
    <lineage>
        <taxon>Bacteria</taxon>
        <taxon>Bacillati</taxon>
        <taxon>Actinomycetota</taxon>
        <taxon>Actinomycetes</taxon>
        <taxon>Bifidobacteriales</taxon>
        <taxon>Bifidobacteriaceae</taxon>
        <taxon>Bifidobacterium</taxon>
    </lineage>
</organism>
<keyword evidence="1" id="KW-0472">Membrane</keyword>
<keyword evidence="3" id="KW-1185">Reference proteome</keyword>
<evidence type="ECO:0000313" key="3">
    <source>
        <dbReference type="Proteomes" id="UP000441772"/>
    </source>
</evidence>